<evidence type="ECO:0000313" key="2">
    <source>
        <dbReference type="EMBL" id="RRT36540.1"/>
    </source>
</evidence>
<organism evidence="2 3">
    <name type="scientific">Ensete ventricosum</name>
    <name type="common">Abyssinian banana</name>
    <name type="synonym">Musa ensete</name>
    <dbReference type="NCBI Taxonomy" id="4639"/>
    <lineage>
        <taxon>Eukaryota</taxon>
        <taxon>Viridiplantae</taxon>
        <taxon>Streptophyta</taxon>
        <taxon>Embryophyta</taxon>
        <taxon>Tracheophyta</taxon>
        <taxon>Spermatophyta</taxon>
        <taxon>Magnoliopsida</taxon>
        <taxon>Liliopsida</taxon>
        <taxon>Zingiberales</taxon>
        <taxon>Musaceae</taxon>
        <taxon>Ensete</taxon>
    </lineage>
</organism>
<feature type="compositionally biased region" description="Low complexity" evidence="1">
    <location>
        <begin position="1"/>
        <end position="15"/>
    </location>
</feature>
<name>A0A426XAS8_ENSVE</name>
<evidence type="ECO:0000256" key="1">
    <source>
        <dbReference type="SAM" id="MobiDB-lite"/>
    </source>
</evidence>
<protein>
    <submittedName>
        <fullName evidence="2">Uncharacterized protein</fullName>
    </submittedName>
</protein>
<gene>
    <name evidence="2" type="ORF">B296_00055959</name>
</gene>
<feature type="region of interest" description="Disordered" evidence="1">
    <location>
        <begin position="1"/>
        <end position="26"/>
    </location>
</feature>
<sequence length="80" mass="8284">MASAKSSRSRASAPSGQVAAGVPHANGGGAGQEAGVLLADKLKIFKSDNFDPGAYVQSKCQSMNEKVRVLFCYNSVPLVL</sequence>
<dbReference type="EMBL" id="AMZH03023455">
    <property type="protein sequence ID" value="RRT36540.1"/>
    <property type="molecule type" value="Genomic_DNA"/>
</dbReference>
<evidence type="ECO:0000313" key="3">
    <source>
        <dbReference type="Proteomes" id="UP000287651"/>
    </source>
</evidence>
<reference evidence="2 3" key="1">
    <citation type="journal article" date="2014" name="Agronomy (Basel)">
        <title>A Draft Genome Sequence for Ensete ventricosum, the Drought-Tolerant Tree Against Hunger.</title>
        <authorList>
            <person name="Harrison J."/>
            <person name="Moore K.A."/>
            <person name="Paszkiewicz K."/>
            <person name="Jones T."/>
            <person name="Grant M."/>
            <person name="Ambacheew D."/>
            <person name="Muzemil S."/>
            <person name="Studholme D.J."/>
        </authorList>
    </citation>
    <scope>NUCLEOTIDE SEQUENCE [LARGE SCALE GENOMIC DNA]</scope>
</reference>
<dbReference type="AlphaFoldDB" id="A0A426XAS8"/>
<proteinExistence type="predicted"/>
<dbReference type="Proteomes" id="UP000287651">
    <property type="component" value="Unassembled WGS sequence"/>
</dbReference>
<accession>A0A426XAS8</accession>
<comment type="caution">
    <text evidence="2">The sequence shown here is derived from an EMBL/GenBank/DDBJ whole genome shotgun (WGS) entry which is preliminary data.</text>
</comment>